<keyword evidence="3" id="KW-1003">Cell membrane</keyword>
<dbReference type="InterPro" id="IPR002010">
    <property type="entry name" value="T3SS_IM_R"/>
</dbReference>
<keyword evidence="6 7" id="KW-0472">Membrane</keyword>
<comment type="caution">
    <text evidence="8">The sequence shown here is derived from an EMBL/GenBank/DDBJ whole genome shotgun (WGS) entry which is preliminary data.</text>
</comment>
<evidence type="ECO:0000256" key="5">
    <source>
        <dbReference type="ARBA" id="ARBA00022989"/>
    </source>
</evidence>
<gene>
    <name evidence="8" type="ORF">EYF88_12870</name>
</gene>
<evidence type="ECO:0000256" key="7">
    <source>
        <dbReference type="SAM" id="Phobius"/>
    </source>
</evidence>
<evidence type="ECO:0000313" key="9">
    <source>
        <dbReference type="Proteomes" id="UP000292859"/>
    </source>
</evidence>
<comment type="subcellular location">
    <subcellularLocation>
        <location evidence="1">Cell membrane</location>
        <topology evidence="1">Multi-pass membrane protein</topology>
    </subcellularLocation>
</comment>
<keyword evidence="4 7" id="KW-0812">Transmembrane</keyword>
<evidence type="ECO:0000256" key="2">
    <source>
        <dbReference type="ARBA" id="ARBA00009772"/>
    </source>
</evidence>
<feature type="transmembrane region" description="Helical" evidence="7">
    <location>
        <begin position="12"/>
        <end position="31"/>
    </location>
</feature>
<dbReference type="RefSeq" id="WP_089388458.1">
    <property type="nucleotide sequence ID" value="NZ_FZNM01000008.1"/>
</dbReference>
<keyword evidence="9" id="KW-1185">Reference proteome</keyword>
<dbReference type="PANTHER" id="PTHR30065">
    <property type="entry name" value="FLAGELLAR BIOSYNTHETIC PROTEIN FLIR"/>
    <property type="match status" value="1"/>
</dbReference>
<evidence type="ECO:0000256" key="3">
    <source>
        <dbReference type="ARBA" id="ARBA00022475"/>
    </source>
</evidence>
<evidence type="ECO:0000256" key="6">
    <source>
        <dbReference type="ARBA" id="ARBA00023136"/>
    </source>
</evidence>
<feature type="transmembrane region" description="Helical" evidence="7">
    <location>
        <begin position="212"/>
        <end position="240"/>
    </location>
</feature>
<sequence length="252" mass="26014">MMWDQLGQILPGFGWTWVLVYLRVQALILVLPGLGERVLPVRVRAAAAMAVTPMLAGLLPPALAPADTLATLGQAAAETLIGLAAGMGLRLLALSLDIATSAIAATASLSQLVGGQNEAAPHPIGNMVHLAGLAVLMALGLPVMLVQLMADSFAIWPPGGWPDADGLATEAIRLAARSFWIAMLLAAPFTLGGFMFQALSGVINRVMPALPVIFIGSPAAIMLALAALALLAPLLIAIWADAILGYMLPRAP</sequence>
<evidence type="ECO:0000256" key="1">
    <source>
        <dbReference type="ARBA" id="ARBA00004651"/>
    </source>
</evidence>
<dbReference type="PANTHER" id="PTHR30065:SF8">
    <property type="entry name" value="FLAGELLAR BIOSYNTHETIC PROTEIN FLIR"/>
    <property type="match status" value="1"/>
</dbReference>
<protein>
    <submittedName>
        <fullName evidence="8">Type III secretion protein</fullName>
    </submittedName>
</protein>
<feature type="transmembrane region" description="Helical" evidence="7">
    <location>
        <begin position="83"/>
        <end position="109"/>
    </location>
</feature>
<feature type="transmembrane region" description="Helical" evidence="7">
    <location>
        <begin position="179"/>
        <end position="200"/>
    </location>
</feature>
<feature type="transmembrane region" description="Helical" evidence="7">
    <location>
        <begin position="130"/>
        <end position="150"/>
    </location>
</feature>
<proteinExistence type="inferred from homology"/>
<keyword evidence="5 7" id="KW-1133">Transmembrane helix</keyword>
<dbReference type="Pfam" id="PF01311">
    <property type="entry name" value="Bac_export_1"/>
    <property type="match status" value="1"/>
</dbReference>
<dbReference type="EMBL" id="SIRL01000009">
    <property type="protein sequence ID" value="TBN48997.1"/>
    <property type="molecule type" value="Genomic_DNA"/>
</dbReference>
<dbReference type="Proteomes" id="UP000292859">
    <property type="component" value="Unassembled WGS sequence"/>
</dbReference>
<name>A0ABY1YGM1_9RHOB</name>
<evidence type="ECO:0000256" key="4">
    <source>
        <dbReference type="ARBA" id="ARBA00022692"/>
    </source>
</evidence>
<accession>A0ABY1YGM1</accession>
<evidence type="ECO:0000313" key="8">
    <source>
        <dbReference type="EMBL" id="TBN48997.1"/>
    </source>
</evidence>
<organism evidence="8 9">
    <name type="scientific">Paracoccus sediminis</name>
    <dbReference type="NCBI Taxonomy" id="1214787"/>
    <lineage>
        <taxon>Bacteria</taxon>
        <taxon>Pseudomonadati</taxon>
        <taxon>Pseudomonadota</taxon>
        <taxon>Alphaproteobacteria</taxon>
        <taxon>Rhodobacterales</taxon>
        <taxon>Paracoccaceae</taxon>
        <taxon>Paracoccus</taxon>
    </lineage>
</organism>
<dbReference type="PRINTS" id="PR00953">
    <property type="entry name" value="TYPE3IMRPROT"/>
</dbReference>
<reference evidence="8 9" key="1">
    <citation type="submission" date="2019-02" db="EMBL/GenBank/DDBJ databases">
        <authorList>
            <person name="Zhang G."/>
        </authorList>
    </citation>
    <scope>NUCLEOTIDE SEQUENCE [LARGE SCALE GENOMIC DNA]</scope>
    <source>
        <strain evidence="8 9">CMB17</strain>
    </source>
</reference>
<comment type="similarity">
    <text evidence="2">Belongs to the FliR/MopE/SpaR family.</text>
</comment>